<accession>A0A9W9S2A2</accession>
<dbReference type="Proteomes" id="UP001147782">
    <property type="component" value="Unassembled WGS sequence"/>
</dbReference>
<dbReference type="EMBL" id="JAPZBS010000007">
    <property type="protein sequence ID" value="KAJ5369304.1"/>
    <property type="molecule type" value="Genomic_DNA"/>
</dbReference>
<keyword evidence="2" id="KW-1185">Reference proteome</keyword>
<reference evidence="1" key="2">
    <citation type="journal article" date="2023" name="IMA Fungus">
        <title>Comparative genomic study of the Penicillium genus elucidates a diverse pangenome and 15 lateral gene transfer events.</title>
        <authorList>
            <person name="Petersen C."/>
            <person name="Sorensen T."/>
            <person name="Nielsen M.R."/>
            <person name="Sondergaard T.E."/>
            <person name="Sorensen J.L."/>
            <person name="Fitzpatrick D.A."/>
            <person name="Frisvad J.C."/>
            <person name="Nielsen K.L."/>
        </authorList>
    </citation>
    <scope>NUCLEOTIDE SEQUENCE</scope>
    <source>
        <strain evidence="1">IBT 29864</strain>
    </source>
</reference>
<name>A0A9W9S2A2_9EURO</name>
<dbReference type="AlphaFoldDB" id="A0A9W9S2A2"/>
<protein>
    <submittedName>
        <fullName evidence="1">Uncharacterized protein</fullName>
    </submittedName>
</protein>
<sequence length="263" mass="29507">MSRQVNLDLFDQNIVPKSRREGGPHKVAQRAIPNVPQDVDLRPRPDDTKIRVVQDTQIEPSQKVMQQGHIAEDASRLLHSNLRQSGHALPQYVKSAPTLAISEFGFELCATLGEYSRYVLQVNVGFSAGKPISVYRKYLDAVSESGHLPQILQNDPDVETAPVGDAHWELRRASHPEITQADGYSQSRSTNDSHLVHWWSQASKLCLFIWNNVLSFGDFVPSFLVTIPDVVILIVSINMAWDTSPLPTLTFTTQYTEPPLQDK</sequence>
<reference evidence="1" key="1">
    <citation type="submission" date="2022-11" db="EMBL/GenBank/DDBJ databases">
        <authorList>
            <person name="Petersen C."/>
        </authorList>
    </citation>
    <scope>NUCLEOTIDE SEQUENCE</scope>
    <source>
        <strain evidence="1">IBT 29864</strain>
    </source>
</reference>
<organism evidence="1 2">
    <name type="scientific">Penicillium cataractarum</name>
    <dbReference type="NCBI Taxonomy" id="2100454"/>
    <lineage>
        <taxon>Eukaryota</taxon>
        <taxon>Fungi</taxon>
        <taxon>Dikarya</taxon>
        <taxon>Ascomycota</taxon>
        <taxon>Pezizomycotina</taxon>
        <taxon>Eurotiomycetes</taxon>
        <taxon>Eurotiomycetidae</taxon>
        <taxon>Eurotiales</taxon>
        <taxon>Aspergillaceae</taxon>
        <taxon>Penicillium</taxon>
    </lineage>
</organism>
<gene>
    <name evidence="1" type="ORF">N7496_009064</name>
</gene>
<evidence type="ECO:0000313" key="1">
    <source>
        <dbReference type="EMBL" id="KAJ5369304.1"/>
    </source>
</evidence>
<evidence type="ECO:0000313" key="2">
    <source>
        <dbReference type="Proteomes" id="UP001147782"/>
    </source>
</evidence>
<dbReference type="GeneID" id="81441162"/>
<proteinExistence type="predicted"/>
<dbReference type="RefSeq" id="XP_056554046.1">
    <property type="nucleotide sequence ID" value="XM_056701983.1"/>
</dbReference>
<comment type="caution">
    <text evidence="1">The sequence shown here is derived from an EMBL/GenBank/DDBJ whole genome shotgun (WGS) entry which is preliminary data.</text>
</comment>